<dbReference type="SUPFAM" id="SSF56112">
    <property type="entry name" value="Protein kinase-like (PK-like)"/>
    <property type="match status" value="1"/>
</dbReference>
<proteinExistence type="evidence at transcript level"/>
<gene>
    <name evidence="11" type="primary">EPK2</name>
</gene>
<feature type="binding site" evidence="6">
    <location>
        <position position="51"/>
    </location>
    <ligand>
        <name>ATP</name>
        <dbReference type="ChEBI" id="CHEBI:30616"/>
    </ligand>
</feature>
<name>Q9SXP9_EUGGR</name>
<dbReference type="SMART" id="SM00220">
    <property type="entry name" value="S_TKc"/>
    <property type="match status" value="1"/>
</dbReference>
<protein>
    <submittedName>
        <fullName evidence="11">cAMP-dependent protein kinase catalytic subunit</fullName>
    </submittedName>
</protein>
<dbReference type="AlphaFoldDB" id="Q9SXP9"/>
<keyword evidence="5 6" id="KW-0067">ATP-binding</keyword>
<evidence type="ECO:0000256" key="5">
    <source>
        <dbReference type="ARBA" id="ARBA00022840"/>
    </source>
</evidence>
<keyword evidence="1 7" id="KW-0723">Serine/threonine-protein kinase</keyword>
<dbReference type="GO" id="GO:0009653">
    <property type="term" value="P:anatomical structure morphogenesis"/>
    <property type="evidence" value="ECO:0007669"/>
    <property type="project" value="UniProtKB-ARBA"/>
</dbReference>
<evidence type="ECO:0000256" key="4">
    <source>
        <dbReference type="ARBA" id="ARBA00022777"/>
    </source>
</evidence>
<evidence type="ECO:0000256" key="6">
    <source>
        <dbReference type="PROSITE-ProRule" id="PRU10141"/>
    </source>
</evidence>
<dbReference type="Pfam" id="PF00069">
    <property type="entry name" value="Pkinase"/>
    <property type="match status" value="1"/>
</dbReference>
<dbReference type="Gene3D" id="1.10.510.10">
    <property type="entry name" value="Transferase(Phosphotransferase) domain 1"/>
    <property type="match status" value="1"/>
</dbReference>
<evidence type="ECO:0000256" key="7">
    <source>
        <dbReference type="RuleBase" id="RU000304"/>
    </source>
</evidence>
<evidence type="ECO:0000313" key="11">
    <source>
        <dbReference type="EMBL" id="BAA76665.1"/>
    </source>
</evidence>
<dbReference type="EMBL" id="AB021126">
    <property type="protein sequence ID" value="BAA76665.1"/>
    <property type="molecule type" value="mRNA"/>
</dbReference>
<comment type="similarity">
    <text evidence="7">Belongs to the protein kinase superfamily.</text>
</comment>
<keyword evidence="2" id="KW-0808">Transferase</keyword>
<dbReference type="GO" id="GO:0005524">
    <property type="term" value="F:ATP binding"/>
    <property type="evidence" value="ECO:0007669"/>
    <property type="project" value="UniProtKB-UniRule"/>
</dbReference>
<dbReference type="PROSITE" id="PS00108">
    <property type="entry name" value="PROTEIN_KINASE_ST"/>
    <property type="match status" value="1"/>
</dbReference>
<feature type="compositionally biased region" description="Basic and acidic residues" evidence="8">
    <location>
        <begin position="307"/>
        <end position="317"/>
    </location>
</feature>
<dbReference type="GO" id="GO:0005952">
    <property type="term" value="C:cAMP-dependent protein kinase complex"/>
    <property type="evidence" value="ECO:0007669"/>
    <property type="project" value="TreeGrafter"/>
</dbReference>
<dbReference type="PROSITE" id="PS51285">
    <property type="entry name" value="AGC_KINASE_CTER"/>
    <property type="match status" value="1"/>
</dbReference>
<organism evidence="11">
    <name type="scientific">Euglena gracilis</name>
    <dbReference type="NCBI Taxonomy" id="3039"/>
    <lineage>
        <taxon>Eukaryota</taxon>
        <taxon>Discoba</taxon>
        <taxon>Euglenozoa</taxon>
        <taxon>Euglenida</taxon>
        <taxon>Spirocuta</taxon>
        <taxon>Euglenophyceae</taxon>
        <taxon>Euglenales</taxon>
        <taxon>Euglenaceae</taxon>
        <taxon>Euglena</taxon>
    </lineage>
</organism>
<evidence type="ECO:0000256" key="3">
    <source>
        <dbReference type="ARBA" id="ARBA00022741"/>
    </source>
</evidence>
<dbReference type="PANTHER" id="PTHR24353">
    <property type="entry name" value="CYCLIC NUCLEOTIDE-DEPENDENT PROTEIN KINASE"/>
    <property type="match status" value="1"/>
</dbReference>
<evidence type="ECO:0000256" key="1">
    <source>
        <dbReference type="ARBA" id="ARBA00022527"/>
    </source>
</evidence>
<evidence type="ECO:0000256" key="8">
    <source>
        <dbReference type="SAM" id="MobiDB-lite"/>
    </source>
</evidence>
<dbReference type="InterPro" id="IPR000719">
    <property type="entry name" value="Prot_kinase_dom"/>
</dbReference>
<dbReference type="FunFam" id="3.30.200.20:FF:000042">
    <property type="entry name" value="Aurora kinase A"/>
    <property type="match status" value="1"/>
</dbReference>
<dbReference type="InterPro" id="IPR000961">
    <property type="entry name" value="AGC-kinase_C"/>
</dbReference>
<sequence>MAQTIPDQTALPDTTNWQLSDLTLKETLGTGTFGRVRLCLHKSSGNYYAIKCLKKSEVLRMKQVEHILAEASILGSIRHPFIVNMLKTFQDDKRLYIVLEYVVGGELFSHLRKAGKFPNDVAKFYAAEVILAFEYIHSMDILYRDLKPENLLLDVGGHIKITDFGFAKKVPERTFTLCGTPEYLAPEIIQSKGHGKAVDWWALGILTYEMLVGYPPFFDESPFRIYEKILEGKVQFPKWVDGRAKDLIKGLLTTDHTKRLGTLKRGVTDIKKHKWFYGVDWDMLLARKIPAPIPVKVTTPGDSRYFDRYPESKEDKSQPLTPAQQELFKGFGPYST</sequence>
<evidence type="ECO:0000256" key="2">
    <source>
        <dbReference type="ARBA" id="ARBA00022679"/>
    </source>
</evidence>
<dbReference type="PROSITE" id="PS50011">
    <property type="entry name" value="PROTEIN_KINASE_DOM"/>
    <property type="match status" value="1"/>
</dbReference>
<evidence type="ECO:0000259" key="9">
    <source>
        <dbReference type="PROSITE" id="PS50011"/>
    </source>
</evidence>
<dbReference type="FunFam" id="1.10.510.10:FF:000005">
    <property type="entry name" value="cAMP-dependent protein kinase catalytic subunit alpha"/>
    <property type="match status" value="1"/>
</dbReference>
<dbReference type="GO" id="GO:0004691">
    <property type="term" value="F:cAMP-dependent protein kinase activity"/>
    <property type="evidence" value="ECO:0007669"/>
    <property type="project" value="TreeGrafter"/>
</dbReference>
<dbReference type="InterPro" id="IPR008271">
    <property type="entry name" value="Ser/Thr_kinase_AS"/>
</dbReference>
<feature type="domain" description="Protein kinase" evidence="9">
    <location>
        <begin position="22"/>
        <end position="276"/>
    </location>
</feature>
<keyword evidence="3 6" id="KW-0547">Nucleotide-binding</keyword>
<accession>Q9SXP9</accession>
<feature type="region of interest" description="Disordered" evidence="8">
    <location>
        <begin position="307"/>
        <end position="336"/>
    </location>
</feature>
<keyword evidence="4 11" id="KW-0418">Kinase</keyword>
<dbReference type="InterPro" id="IPR011009">
    <property type="entry name" value="Kinase-like_dom_sf"/>
</dbReference>
<dbReference type="SMART" id="SM00133">
    <property type="entry name" value="S_TK_X"/>
    <property type="match status" value="1"/>
</dbReference>
<reference evidence="11" key="1">
    <citation type="journal article" date="1999" name="FEBS Lett.">
        <title>Identification of the catalytic subunit of cAMP-dependent protein kinase from the photosynthetic flagellate, Euglena gracilis Z.</title>
        <authorList>
            <person name="Kiriyama H."/>
            <person name="Nanmori T."/>
            <person name="Hari K."/>
            <person name="Matsuoka D."/>
            <person name="Fukami Y."/>
            <person name="Kikkawa U."/>
            <person name="Yasuda T."/>
        </authorList>
    </citation>
    <scope>NUCLEOTIDE SEQUENCE</scope>
    <source>
        <strain evidence="11">Klebs strain Z</strain>
    </source>
</reference>
<dbReference type="PANTHER" id="PTHR24353:SF37">
    <property type="entry name" value="CAMP-DEPENDENT PROTEIN KINASE CATALYTIC SUBUNIT PRKX"/>
    <property type="match status" value="1"/>
</dbReference>
<dbReference type="PROSITE" id="PS00107">
    <property type="entry name" value="PROTEIN_KINASE_ATP"/>
    <property type="match status" value="1"/>
</dbReference>
<dbReference type="CDD" id="cd05580">
    <property type="entry name" value="STKc_PKA_like"/>
    <property type="match status" value="1"/>
</dbReference>
<dbReference type="InterPro" id="IPR017441">
    <property type="entry name" value="Protein_kinase_ATP_BS"/>
</dbReference>
<evidence type="ECO:0000259" key="10">
    <source>
        <dbReference type="PROSITE" id="PS51285"/>
    </source>
</evidence>
<dbReference type="Gene3D" id="3.30.200.20">
    <property type="entry name" value="Phosphorylase Kinase, domain 1"/>
    <property type="match status" value="1"/>
</dbReference>
<feature type="domain" description="AGC-kinase C-terminal" evidence="10">
    <location>
        <begin position="277"/>
        <end position="336"/>
    </location>
</feature>